<sequence>MFREMLHGWTNQLLARNLTREHTESEVRDIQHFAEHALLVNYLNSRPERTASTATTNLFLLPGRRAGQPMRTTSLRLRLRSLSLPGLDAHTTAIHGLLRETPPFVVPWQRYAAGDHLRRQ</sequence>
<keyword evidence="2" id="KW-1185">Reference proteome</keyword>
<evidence type="ECO:0000313" key="2">
    <source>
        <dbReference type="Proteomes" id="UP000183376"/>
    </source>
</evidence>
<reference evidence="1 2" key="1">
    <citation type="submission" date="2016-10" db="EMBL/GenBank/DDBJ databases">
        <authorList>
            <person name="de Groot N.N."/>
        </authorList>
    </citation>
    <scope>NUCLEOTIDE SEQUENCE [LARGE SCALE GENOMIC DNA]</scope>
    <source>
        <strain evidence="1 2">DSM 44149</strain>
    </source>
</reference>
<gene>
    <name evidence="1" type="ORF">SAMN04489726_6207</name>
</gene>
<protein>
    <submittedName>
        <fullName evidence="1">Uncharacterized protein</fullName>
    </submittedName>
</protein>
<evidence type="ECO:0000313" key="1">
    <source>
        <dbReference type="EMBL" id="SDN35518.1"/>
    </source>
</evidence>
<name>A0A1H0APR5_ALLAB</name>
<dbReference type="AlphaFoldDB" id="A0A1H0APR5"/>
<proteinExistence type="predicted"/>
<accession>A0A1H0APR5</accession>
<organism evidence="1 2">
    <name type="scientific">Allokutzneria albata</name>
    <name type="common">Kibdelosporangium albatum</name>
    <dbReference type="NCBI Taxonomy" id="211114"/>
    <lineage>
        <taxon>Bacteria</taxon>
        <taxon>Bacillati</taxon>
        <taxon>Actinomycetota</taxon>
        <taxon>Actinomycetes</taxon>
        <taxon>Pseudonocardiales</taxon>
        <taxon>Pseudonocardiaceae</taxon>
        <taxon>Allokutzneria</taxon>
    </lineage>
</organism>
<dbReference type="Proteomes" id="UP000183376">
    <property type="component" value="Chromosome I"/>
</dbReference>
<dbReference type="STRING" id="211114.SAMN04489726_6207"/>
<dbReference type="EMBL" id="LT629701">
    <property type="protein sequence ID" value="SDN35518.1"/>
    <property type="molecule type" value="Genomic_DNA"/>
</dbReference>